<dbReference type="RefSeq" id="XP_001704970.1">
    <property type="nucleotide sequence ID" value="XM_001704918.1"/>
</dbReference>
<dbReference type="GeneID" id="5697808"/>
<comment type="caution">
    <text evidence="1">The sequence shown here is derived from an EMBL/GenBank/DDBJ whole genome shotgun (WGS) entry which is preliminary data.</text>
</comment>
<dbReference type="SUPFAM" id="SSF50182">
    <property type="entry name" value="Sm-like ribonucleoproteins"/>
    <property type="match status" value="1"/>
</dbReference>
<evidence type="ECO:0000313" key="1">
    <source>
        <dbReference type="EMBL" id="KAE8302854.1"/>
    </source>
</evidence>
<keyword evidence="2" id="KW-1185">Reference proteome</keyword>
<proteinExistence type="predicted"/>
<reference evidence="1 2" key="1">
    <citation type="journal article" date="2007" name="Science">
        <title>Genomic minimalism in the early diverging intestinal parasite Giardia lamblia.</title>
        <authorList>
            <person name="Morrison H.G."/>
            <person name="McArthur A.G."/>
            <person name="Gillin F.D."/>
            <person name="Aley S.B."/>
            <person name="Adam R.D."/>
            <person name="Olsen G.J."/>
            <person name="Best A.A."/>
            <person name="Cande W.Z."/>
            <person name="Chen F."/>
            <person name="Cipriano M.J."/>
            <person name="Davids B.J."/>
            <person name="Dawson S.C."/>
            <person name="Elmendorf H.G."/>
            <person name="Hehl A.B."/>
            <person name="Holder M.E."/>
            <person name="Huse S.M."/>
            <person name="Kim U.U."/>
            <person name="Lasek-Nesselquist E."/>
            <person name="Manning G."/>
            <person name="Nigam A."/>
            <person name="Nixon J.E."/>
            <person name="Palm D."/>
            <person name="Passamaneck N.E."/>
            <person name="Prabhu A."/>
            <person name="Reich C.I."/>
            <person name="Reiner D.S."/>
            <person name="Samuelson J."/>
            <person name="Svard S.G."/>
            <person name="Sogin M.L."/>
        </authorList>
    </citation>
    <scope>NUCLEOTIDE SEQUENCE [LARGE SCALE GENOMIC DNA]</scope>
    <source>
        <strain evidence="1 2">WB C6</strain>
    </source>
</reference>
<dbReference type="OMA" id="GMELCVH"/>
<dbReference type="EMBL" id="AACB03000003">
    <property type="protein sequence ID" value="KAE8302854.1"/>
    <property type="molecule type" value="Genomic_DNA"/>
</dbReference>
<dbReference type="AlphaFoldDB" id="A8BTE0"/>
<gene>
    <name evidence="1" type="ORF">GL50803_003733</name>
</gene>
<name>A8BTE0_GIAIC</name>
<dbReference type="KEGG" id="gla:GL50803_003733"/>
<organism evidence="1 2">
    <name type="scientific">Giardia intestinalis (strain ATCC 50803 / WB clone C6)</name>
    <name type="common">Giardia lamblia</name>
    <dbReference type="NCBI Taxonomy" id="184922"/>
    <lineage>
        <taxon>Eukaryota</taxon>
        <taxon>Metamonada</taxon>
        <taxon>Diplomonadida</taxon>
        <taxon>Hexamitidae</taxon>
        <taxon>Giardiinae</taxon>
        <taxon>Giardia</taxon>
    </lineage>
</organism>
<protein>
    <submittedName>
        <fullName evidence="1">Uncharacterized protein</fullName>
    </submittedName>
</protein>
<accession>A8BTE0</accession>
<evidence type="ECO:0000313" key="2">
    <source>
        <dbReference type="Proteomes" id="UP000001548"/>
    </source>
</evidence>
<dbReference type="InterPro" id="IPR010920">
    <property type="entry name" value="LSM_dom_sf"/>
</dbReference>
<dbReference type="VEuPathDB" id="GiardiaDB:GL50803_3733"/>
<dbReference type="HOGENOM" id="CLU_2431643_0_0_1"/>
<dbReference type="Proteomes" id="UP000001548">
    <property type="component" value="Unassembled WGS sequence"/>
</dbReference>
<sequence length="91" mass="10028">MIDAAAWLGMELCVHTKKGDVLTGTLLAMEQNGSMILFHVSQQVNTHGNADLEEILPIKRPSIYINRSDIERILAPALPGEVSRSNENVIM</sequence>